<reference evidence="2" key="1">
    <citation type="journal article" date="2014" name="Front. Microbiol.">
        <title>High frequency of phylogenetically diverse reductive dehalogenase-homologous genes in deep subseafloor sedimentary metagenomes.</title>
        <authorList>
            <person name="Kawai M."/>
            <person name="Futagami T."/>
            <person name="Toyoda A."/>
            <person name="Takaki Y."/>
            <person name="Nishi S."/>
            <person name="Hori S."/>
            <person name="Arai W."/>
            <person name="Tsubouchi T."/>
            <person name="Morono Y."/>
            <person name="Uchiyama I."/>
            <person name="Ito T."/>
            <person name="Fujiyama A."/>
            <person name="Inagaki F."/>
            <person name="Takami H."/>
        </authorList>
    </citation>
    <scope>NUCLEOTIDE SEQUENCE</scope>
    <source>
        <strain evidence="2">Expedition CK06-06</strain>
    </source>
</reference>
<evidence type="ECO:0000313" key="2">
    <source>
        <dbReference type="EMBL" id="GAI21765.1"/>
    </source>
</evidence>
<gene>
    <name evidence="2" type="ORF">S06H3_37216</name>
</gene>
<dbReference type="Gene3D" id="3.40.50.720">
    <property type="entry name" value="NAD(P)-binding Rossmann-like Domain"/>
    <property type="match status" value="1"/>
</dbReference>
<dbReference type="EMBL" id="BARV01022590">
    <property type="protein sequence ID" value="GAI21765.1"/>
    <property type="molecule type" value="Genomic_DNA"/>
</dbReference>
<accession>X1N4H9</accession>
<organism evidence="2">
    <name type="scientific">marine sediment metagenome</name>
    <dbReference type="NCBI Taxonomy" id="412755"/>
    <lineage>
        <taxon>unclassified sequences</taxon>
        <taxon>metagenomes</taxon>
        <taxon>ecological metagenomes</taxon>
    </lineage>
</organism>
<feature type="non-terminal residue" evidence="2">
    <location>
        <position position="1"/>
    </location>
</feature>
<dbReference type="InterPro" id="IPR035985">
    <property type="entry name" value="Ubiquitin-activating_enz"/>
</dbReference>
<dbReference type="GO" id="GO:0008641">
    <property type="term" value="F:ubiquitin-like modifier activating enzyme activity"/>
    <property type="evidence" value="ECO:0007669"/>
    <property type="project" value="InterPro"/>
</dbReference>
<comment type="caution">
    <text evidence="2">The sequence shown here is derived from an EMBL/GenBank/DDBJ whole genome shotgun (WGS) entry which is preliminary data.</text>
</comment>
<dbReference type="Pfam" id="PF00899">
    <property type="entry name" value="ThiF"/>
    <property type="match status" value="1"/>
</dbReference>
<sequence>DRNINTQIWTKREIGMLKAYSIRNRIFEIAGIEINSVARVLEKRNIAKFISPPLDSFVVDAFDNSKSRRLLKDLCSTTCTSCLHIGFSGDYGEIIWNEDYRVPDDKGEDDCDYPLARNLIILLTGIASEVIVRFAVSGEKKNYTVTLGDFKVEEYHQ</sequence>
<evidence type="ECO:0000259" key="1">
    <source>
        <dbReference type="Pfam" id="PF00899"/>
    </source>
</evidence>
<protein>
    <recommendedName>
        <fullName evidence="1">THIF-type NAD/FAD binding fold domain-containing protein</fullName>
    </recommendedName>
</protein>
<dbReference type="SUPFAM" id="SSF69572">
    <property type="entry name" value="Activating enzymes of the ubiquitin-like proteins"/>
    <property type="match status" value="1"/>
</dbReference>
<proteinExistence type="predicted"/>
<dbReference type="AlphaFoldDB" id="X1N4H9"/>
<feature type="domain" description="THIF-type NAD/FAD binding fold" evidence="1">
    <location>
        <begin position="3"/>
        <end position="96"/>
    </location>
</feature>
<dbReference type="InterPro" id="IPR000594">
    <property type="entry name" value="ThiF_NAD_FAD-bd"/>
</dbReference>
<name>X1N4H9_9ZZZZ</name>